<dbReference type="PRINTS" id="PR00598">
    <property type="entry name" value="HTHMARR"/>
</dbReference>
<reference evidence="6" key="1">
    <citation type="journal article" date="2019" name="Int. J. Syst. Evol. Microbiol.">
        <title>The Global Catalogue of Microorganisms (GCM) 10K type strain sequencing project: providing services to taxonomists for standard genome sequencing and annotation.</title>
        <authorList>
            <consortium name="The Broad Institute Genomics Platform"/>
            <consortium name="The Broad Institute Genome Sequencing Center for Infectious Disease"/>
            <person name="Wu L."/>
            <person name="Ma J."/>
        </authorList>
    </citation>
    <scope>NUCLEOTIDE SEQUENCE [LARGE SCALE GENOMIC DNA]</scope>
    <source>
        <strain evidence="6">KCTC 33792</strain>
    </source>
</reference>
<evidence type="ECO:0000256" key="3">
    <source>
        <dbReference type="ARBA" id="ARBA00023163"/>
    </source>
</evidence>
<evidence type="ECO:0000313" key="6">
    <source>
        <dbReference type="Proteomes" id="UP001597520"/>
    </source>
</evidence>
<proteinExistence type="predicted"/>
<keyword evidence="3" id="KW-0804">Transcription</keyword>
<comment type="caution">
    <text evidence="5">The sequence shown here is derived from an EMBL/GenBank/DDBJ whole genome shotgun (WGS) entry which is preliminary data.</text>
</comment>
<dbReference type="Proteomes" id="UP001597520">
    <property type="component" value="Unassembled WGS sequence"/>
</dbReference>
<dbReference type="EMBL" id="JBHUML010000003">
    <property type="protein sequence ID" value="MFD2706060.1"/>
    <property type="molecule type" value="Genomic_DNA"/>
</dbReference>
<sequence length="151" mass="17425">MNKEEKQEVARDLLTLFPMIKRKLLPPAKTNQGSELSVTDFFILKTLEDFGDLTSTEIGKKLRIQKSNLTPLVQKLEESGFVIRTPSSVDRRVKYMSLTGEGARCLQRIALKLEEGMEKRLEHLREEDLIKLQESVLQMHDILAKLDQEEE</sequence>
<gene>
    <name evidence="5" type="ORF">ACFSUB_11350</name>
</gene>
<dbReference type="SMART" id="SM00347">
    <property type="entry name" value="HTH_MARR"/>
    <property type="match status" value="1"/>
</dbReference>
<dbReference type="PANTHER" id="PTHR42756">
    <property type="entry name" value="TRANSCRIPTIONAL REGULATOR, MARR"/>
    <property type="match status" value="1"/>
</dbReference>
<dbReference type="RefSeq" id="WP_380713372.1">
    <property type="nucleotide sequence ID" value="NZ_JBHUML010000003.1"/>
</dbReference>
<evidence type="ECO:0000256" key="1">
    <source>
        <dbReference type="ARBA" id="ARBA00023015"/>
    </source>
</evidence>
<organism evidence="5 6">
    <name type="scientific">Salibacterium lacus</name>
    <dbReference type="NCBI Taxonomy" id="1898109"/>
    <lineage>
        <taxon>Bacteria</taxon>
        <taxon>Bacillati</taxon>
        <taxon>Bacillota</taxon>
        <taxon>Bacilli</taxon>
        <taxon>Bacillales</taxon>
        <taxon>Bacillaceae</taxon>
    </lineage>
</organism>
<dbReference type="PANTHER" id="PTHR42756:SF1">
    <property type="entry name" value="TRANSCRIPTIONAL REPRESSOR OF EMRAB OPERON"/>
    <property type="match status" value="1"/>
</dbReference>
<dbReference type="PROSITE" id="PS50995">
    <property type="entry name" value="HTH_MARR_2"/>
    <property type="match status" value="1"/>
</dbReference>
<evidence type="ECO:0000313" key="5">
    <source>
        <dbReference type="EMBL" id="MFD2706060.1"/>
    </source>
</evidence>
<keyword evidence="2" id="KW-0238">DNA-binding</keyword>
<keyword evidence="1" id="KW-0805">Transcription regulation</keyword>
<dbReference type="InterPro" id="IPR036388">
    <property type="entry name" value="WH-like_DNA-bd_sf"/>
</dbReference>
<dbReference type="InterPro" id="IPR000835">
    <property type="entry name" value="HTH_MarR-typ"/>
</dbReference>
<evidence type="ECO:0000256" key="2">
    <source>
        <dbReference type="ARBA" id="ARBA00023125"/>
    </source>
</evidence>
<dbReference type="Pfam" id="PF01047">
    <property type="entry name" value="MarR"/>
    <property type="match status" value="1"/>
</dbReference>
<dbReference type="Gene3D" id="1.10.10.10">
    <property type="entry name" value="Winged helix-like DNA-binding domain superfamily/Winged helix DNA-binding domain"/>
    <property type="match status" value="1"/>
</dbReference>
<dbReference type="SUPFAM" id="SSF46785">
    <property type="entry name" value="Winged helix' DNA-binding domain"/>
    <property type="match status" value="1"/>
</dbReference>
<dbReference type="InterPro" id="IPR036390">
    <property type="entry name" value="WH_DNA-bd_sf"/>
</dbReference>
<evidence type="ECO:0000259" key="4">
    <source>
        <dbReference type="PROSITE" id="PS50995"/>
    </source>
</evidence>
<protein>
    <submittedName>
        <fullName evidence="5">MarR family winged helix-turn-helix transcriptional regulator</fullName>
    </submittedName>
</protein>
<keyword evidence="6" id="KW-1185">Reference proteome</keyword>
<accession>A0ABW5T235</accession>
<feature type="domain" description="HTH marR-type" evidence="4">
    <location>
        <begin position="6"/>
        <end position="148"/>
    </location>
</feature>
<name>A0ABW5T235_9BACI</name>